<evidence type="ECO:0000313" key="15">
    <source>
        <dbReference type="Proteomes" id="UP001164286"/>
    </source>
</evidence>
<evidence type="ECO:0000256" key="9">
    <source>
        <dbReference type="ARBA" id="ARBA00023180"/>
    </source>
</evidence>
<keyword evidence="15" id="KW-1185">Reference proteome</keyword>
<keyword evidence="8 11" id="KW-0472">Membrane</keyword>
<reference evidence="14" key="1">
    <citation type="journal article" date="2022" name="G3 (Bethesda)">
        <title>High quality genome of the basidiomycete yeast Dioszegia hungarica PDD-24b-2 isolated from cloud water.</title>
        <authorList>
            <person name="Jarrige D."/>
            <person name="Haridas S."/>
            <person name="Bleykasten-Grosshans C."/>
            <person name="Joly M."/>
            <person name="Nadalig T."/>
            <person name="Sancelme M."/>
            <person name="Vuilleumier S."/>
            <person name="Grigoriev I.V."/>
            <person name="Amato P."/>
            <person name="Bringel F."/>
        </authorList>
    </citation>
    <scope>NUCLEOTIDE SEQUENCE</scope>
    <source>
        <strain evidence="14">PDD-24b-2</strain>
    </source>
</reference>
<dbReference type="InterPro" id="IPR003439">
    <property type="entry name" value="ABC_transporter-like_ATP-bd"/>
</dbReference>
<dbReference type="Pfam" id="PF00005">
    <property type="entry name" value="ABC_tran"/>
    <property type="match status" value="2"/>
</dbReference>
<evidence type="ECO:0000259" key="13">
    <source>
        <dbReference type="PROSITE" id="PS50929"/>
    </source>
</evidence>
<feature type="transmembrane region" description="Helical" evidence="11">
    <location>
        <begin position="889"/>
        <end position="912"/>
    </location>
</feature>
<dbReference type="SUPFAM" id="SSF90123">
    <property type="entry name" value="ABC transporter transmembrane region"/>
    <property type="match status" value="2"/>
</dbReference>
<feature type="transmembrane region" description="Helical" evidence="11">
    <location>
        <begin position="44"/>
        <end position="64"/>
    </location>
</feature>
<feature type="transmembrane region" description="Helical" evidence="11">
    <location>
        <begin position="76"/>
        <end position="98"/>
    </location>
</feature>
<dbReference type="FunFam" id="3.40.50.300:FF:001354">
    <property type="entry name" value="ATP-binding cassette (ABC) transporter, putative"/>
    <property type="match status" value="1"/>
</dbReference>
<sequence>MTRPSETAPLLGSYEPKPSDHEDRFRDRPIHLNEFKRNVRIYKAFLGVLLPLYLSLEVLHLVSHHGLGDTYESMDVIGSGVTVVLTSILLAFYILTVFRRIHIPRSCSFLTDILDLKLHSTFVISAFFGALSCLLLTISPSIYYAFSHYTLRQPGAELGGMSTRRSVKLGVLLATLLSAGLVRRGPLVRYDQAKLATGFGISATDEEVVQGSNVIDWEGSSMLKLITLLDQLQNSDIPHLGEAVRMAGVNPTLFADTALKLGEKRTVTGWQVLKMAWWPRRWILIICIFLEAFGMLFSFLQIFAMFELIKTFNQPFGDNTYAYLLCGCLFVGQVMETMLSAMVCAIEKYEMNEPIRMYLCSLILRTADVKAMDAQHLSDEDREKNKGRSQILNLLMIDSEKISTMASRFWSISNAAISLIIGGIFLYTMLGVSALAGIACIPATAPIAYWNAKKIYECDKVWLRTRDARTSATKEFLTSIKPIKLNAWEPYFQRRIQLLRRTEIIWQRWRFTLGTIFNIIADQAPVLSVAVIFIVHTKIMGRTLDPATGFVTFNIFNRVKDALSSIPDTIQSALQIRVSLNRLVVFWNEPEIDLSSDDEADEPRFDKATITWPSAEGDTPAFRLQDVTMTLPKNGFTLICGSLGSGKSLFLRALLGEAVIESGRVFAPRSKPDTIPITTSDRSWTTDTWLQDTVAYAPQQAYIRHGTIRDNILLGQPMWRARYNEVLAQCSLLSDLDVLDEGDMTEVGEGGVTLSGGQKARLNLARCIYSRAKTVLLDDILSAVDAHTAQHILAECFQGSLVRDRTVILVTHHVRLCLPAADFVVTLDQGRVQQACAAVEVVLDDHSEPTSPIAQRAALPALKEREDRTSRNVYTKEVRAIGRVASNHYLLLLTAAGGIGYWSFMLALTLGARGAEVVRQSLLADWTAQMDNTHVDHYIKLYIAYSLVSNTFGGTRWIWLYGVGNVGMYNRGCRLIHDLFLDRLCKAPLQFFESTPTGRLLNVVGQDIWKIDSGSGDDVGRLLFQATTSITSSMILCYYQPRLLVILLILAVPFFFANSILRKLRADVRRACLVAYSPLISLFNDTIDGVVMVRAFGLGAVMNEALITLTNQEKKCWVADWHTFQWARIVMQSMTAVVITATGVLLVQTDISASKAGFILSFALMVSSGLFDLLERATNTEQTFVSAERLNTYIEVQTQEPQGGVVPRASWPEKGDITIRDLRVKYAEDLPEVLHGVSVDIRAGERVGLVGATGSGKSTLALSLFRGNMQSGGSIEIDGEDISDIALSELRGRLNMVVQDSNLCSGTLRDALDITGSKSDQAIFDALRRVHLISPSTGDESNPFTNLDTFVAVEGANFSQGQKQLLCLARALLKDARILVMDEATSSVDFEMDAKITSTIKECFAGMTMLVIAHRLATIMHFDKVIVLSAGRIVEEGRPVDLIADTSSAFYGLCMAQGKEEFDNLAAMAKA</sequence>
<dbReference type="SUPFAM" id="SSF52540">
    <property type="entry name" value="P-loop containing nucleoside triphosphate hydrolases"/>
    <property type="match status" value="2"/>
</dbReference>
<evidence type="ECO:0000256" key="2">
    <source>
        <dbReference type="ARBA" id="ARBA00022448"/>
    </source>
</evidence>
<proteinExistence type="predicted"/>
<protein>
    <submittedName>
        <fullName evidence="14">P-loop containing nucleoside triphosphate hydrolase protein</fullName>
    </submittedName>
</protein>
<evidence type="ECO:0000256" key="4">
    <source>
        <dbReference type="ARBA" id="ARBA00022737"/>
    </source>
</evidence>
<dbReference type="SMART" id="SM00382">
    <property type="entry name" value="AAA"/>
    <property type="match status" value="2"/>
</dbReference>
<feature type="region of interest" description="Disordered" evidence="10">
    <location>
        <begin position="1"/>
        <end position="23"/>
    </location>
</feature>
<dbReference type="PROSITE" id="PS00211">
    <property type="entry name" value="ABC_TRANSPORTER_1"/>
    <property type="match status" value="2"/>
</dbReference>
<dbReference type="InterPro" id="IPR027417">
    <property type="entry name" value="P-loop_NTPase"/>
</dbReference>
<keyword evidence="2" id="KW-0813">Transport</keyword>
<comment type="subcellular location">
    <subcellularLocation>
        <location evidence="1">Membrane</location>
        <topology evidence="1">Multi-pass membrane protein</topology>
    </subcellularLocation>
</comment>
<dbReference type="InterPro" id="IPR036640">
    <property type="entry name" value="ABC1_TM_sf"/>
</dbReference>
<keyword evidence="7 11" id="KW-1133">Transmembrane helix</keyword>
<dbReference type="Pfam" id="PF00664">
    <property type="entry name" value="ABC_membrane"/>
    <property type="match status" value="2"/>
</dbReference>
<evidence type="ECO:0000256" key="1">
    <source>
        <dbReference type="ARBA" id="ARBA00004141"/>
    </source>
</evidence>
<dbReference type="EMBL" id="JAKWFO010000001">
    <property type="protein sequence ID" value="KAI9639117.1"/>
    <property type="molecule type" value="Genomic_DNA"/>
</dbReference>
<dbReference type="GO" id="GO:0140359">
    <property type="term" value="F:ABC-type transporter activity"/>
    <property type="evidence" value="ECO:0007669"/>
    <property type="project" value="InterPro"/>
</dbReference>
<feature type="transmembrane region" description="Helical" evidence="11">
    <location>
        <begin position="321"/>
        <end position="346"/>
    </location>
</feature>
<dbReference type="Gene3D" id="1.20.1560.10">
    <property type="entry name" value="ABC transporter type 1, transmembrane domain"/>
    <property type="match status" value="2"/>
</dbReference>
<feature type="transmembrane region" description="Helical" evidence="11">
    <location>
        <begin position="1129"/>
        <end position="1147"/>
    </location>
</feature>
<evidence type="ECO:0000313" key="14">
    <source>
        <dbReference type="EMBL" id="KAI9639117.1"/>
    </source>
</evidence>
<dbReference type="InterPro" id="IPR011527">
    <property type="entry name" value="ABC1_TM_dom"/>
</dbReference>
<dbReference type="CDD" id="cd03244">
    <property type="entry name" value="ABCC_MRP_domain2"/>
    <property type="match status" value="1"/>
</dbReference>
<keyword evidence="5" id="KW-0547">Nucleotide-binding</keyword>
<dbReference type="PANTHER" id="PTHR24223:SF353">
    <property type="entry name" value="ABC TRANSPORTER ATP-BINDING PROTEIN_PERMEASE VMR1-RELATED"/>
    <property type="match status" value="1"/>
</dbReference>
<dbReference type="RefSeq" id="XP_052948894.1">
    <property type="nucleotide sequence ID" value="XM_053090578.1"/>
</dbReference>
<feature type="transmembrane region" description="Helical" evidence="11">
    <location>
        <begin position="118"/>
        <end position="146"/>
    </location>
</feature>
<feature type="domain" description="ABC transmembrane type-1" evidence="13">
    <location>
        <begin position="976"/>
        <end position="1182"/>
    </location>
</feature>
<dbReference type="CDD" id="cd18596">
    <property type="entry name" value="ABC_6TM_VMR1_D1_like"/>
    <property type="match status" value="1"/>
</dbReference>
<dbReference type="GO" id="GO:0000329">
    <property type="term" value="C:fungal-type vacuole membrane"/>
    <property type="evidence" value="ECO:0007669"/>
    <property type="project" value="TreeGrafter"/>
</dbReference>
<organism evidence="14 15">
    <name type="scientific">Dioszegia hungarica</name>
    <dbReference type="NCBI Taxonomy" id="4972"/>
    <lineage>
        <taxon>Eukaryota</taxon>
        <taxon>Fungi</taxon>
        <taxon>Dikarya</taxon>
        <taxon>Basidiomycota</taxon>
        <taxon>Agaricomycotina</taxon>
        <taxon>Tremellomycetes</taxon>
        <taxon>Tremellales</taxon>
        <taxon>Bulleribasidiaceae</taxon>
        <taxon>Dioszegia</taxon>
    </lineage>
</organism>
<evidence type="ECO:0000256" key="6">
    <source>
        <dbReference type="ARBA" id="ARBA00022840"/>
    </source>
</evidence>
<dbReference type="GO" id="GO:0016887">
    <property type="term" value="F:ATP hydrolysis activity"/>
    <property type="evidence" value="ECO:0007669"/>
    <property type="project" value="InterPro"/>
</dbReference>
<dbReference type="GeneID" id="77729783"/>
<feature type="domain" description="ABC transporter" evidence="12">
    <location>
        <begin position="1219"/>
        <end position="1455"/>
    </location>
</feature>
<keyword evidence="9" id="KW-0325">Glycoprotein</keyword>
<feature type="transmembrane region" description="Helical" evidence="11">
    <location>
        <begin position="282"/>
        <end position="309"/>
    </location>
</feature>
<keyword evidence="3 11" id="KW-0812">Transmembrane</keyword>
<keyword evidence="14" id="KW-0378">Hydrolase</keyword>
<dbReference type="Gene3D" id="3.40.50.300">
    <property type="entry name" value="P-loop containing nucleotide triphosphate hydrolases"/>
    <property type="match status" value="2"/>
</dbReference>
<evidence type="ECO:0000259" key="12">
    <source>
        <dbReference type="PROSITE" id="PS50893"/>
    </source>
</evidence>
<feature type="domain" description="ABC transporter" evidence="12">
    <location>
        <begin position="603"/>
        <end position="854"/>
    </location>
</feature>
<accession>A0AA38LWV1</accession>
<name>A0AA38LWV1_9TREE</name>
<dbReference type="PROSITE" id="PS50929">
    <property type="entry name" value="ABC_TM1F"/>
    <property type="match status" value="2"/>
</dbReference>
<dbReference type="FunFam" id="3.40.50.300:FF:000825">
    <property type="entry name" value="ABC bile acid transporter"/>
    <property type="match status" value="1"/>
</dbReference>
<dbReference type="CDD" id="cd03250">
    <property type="entry name" value="ABCC_MRP_domain1"/>
    <property type="match status" value="1"/>
</dbReference>
<feature type="transmembrane region" description="Helical" evidence="11">
    <location>
        <begin position="1043"/>
        <end position="1061"/>
    </location>
</feature>
<dbReference type="PROSITE" id="PS50893">
    <property type="entry name" value="ABC_TRANSPORTER_2"/>
    <property type="match status" value="2"/>
</dbReference>
<feature type="transmembrane region" description="Helical" evidence="11">
    <location>
        <begin position="166"/>
        <end position="182"/>
    </location>
</feature>
<feature type="transmembrane region" description="Helical" evidence="11">
    <location>
        <begin position="434"/>
        <end position="452"/>
    </location>
</feature>
<evidence type="ECO:0000256" key="5">
    <source>
        <dbReference type="ARBA" id="ARBA00022741"/>
    </source>
</evidence>
<gene>
    <name evidence="14" type="ORF">MKK02DRAFT_39395</name>
</gene>
<dbReference type="GO" id="GO:0005524">
    <property type="term" value="F:ATP binding"/>
    <property type="evidence" value="ECO:0007669"/>
    <property type="project" value="UniProtKB-KW"/>
</dbReference>
<feature type="transmembrane region" description="Helical" evidence="11">
    <location>
        <begin position="409"/>
        <end position="428"/>
    </location>
</feature>
<evidence type="ECO:0000256" key="7">
    <source>
        <dbReference type="ARBA" id="ARBA00022989"/>
    </source>
</evidence>
<comment type="caution">
    <text evidence="14">The sequence shown here is derived from an EMBL/GenBank/DDBJ whole genome shotgun (WGS) entry which is preliminary data.</text>
</comment>
<evidence type="ECO:0000256" key="10">
    <source>
        <dbReference type="SAM" id="MobiDB-lite"/>
    </source>
</evidence>
<evidence type="ECO:0000256" key="3">
    <source>
        <dbReference type="ARBA" id="ARBA00022692"/>
    </source>
</evidence>
<evidence type="ECO:0000256" key="8">
    <source>
        <dbReference type="ARBA" id="ARBA00023136"/>
    </source>
</evidence>
<evidence type="ECO:0000256" key="11">
    <source>
        <dbReference type="SAM" id="Phobius"/>
    </source>
</evidence>
<dbReference type="InterPro" id="IPR003593">
    <property type="entry name" value="AAA+_ATPase"/>
</dbReference>
<dbReference type="PANTHER" id="PTHR24223">
    <property type="entry name" value="ATP-BINDING CASSETTE SUB-FAMILY C"/>
    <property type="match status" value="1"/>
</dbReference>
<dbReference type="InterPro" id="IPR050173">
    <property type="entry name" value="ABC_transporter_C-like"/>
</dbReference>
<keyword evidence="4" id="KW-0677">Repeat</keyword>
<feature type="domain" description="ABC transmembrane type-1" evidence="13">
    <location>
        <begin position="375"/>
        <end position="575"/>
    </location>
</feature>
<dbReference type="Proteomes" id="UP001164286">
    <property type="component" value="Unassembled WGS sequence"/>
</dbReference>
<dbReference type="InterPro" id="IPR017871">
    <property type="entry name" value="ABC_transporter-like_CS"/>
</dbReference>
<keyword evidence="6" id="KW-0067">ATP-binding</keyword>